<name>A0A8C0XAN0_CASCN</name>
<dbReference type="InterPro" id="IPR013783">
    <property type="entry name" value="Ig-like_fold"/>
</dbReference>
<dbReference type="InterPro" id="IPR007110">
    <property type="entry name" value="Ig-like_dom"/>
</dbReference>
<evidence type="ECO:0000256" key="2">
    <source>
        <dbReference type="ARBA" id="ARBA00023319"/>
    </source>
</evidence>
<sequence length="214" mass="23227">MKPSIGQMGYHDPGPRQHATLLLLLLLLGLALGTQSLLPSKAARRGRALSPSARAGSSQSSLWSLWGRFLLQPSPQAAGGPRCWPNGLWSAPKSLWYVFGGGTQLTVLGQPKAVPSVILFPPSYEELQDNRATLVCLMNDFYPGAVTVVWKVDGTLVTQGVETTQPSKQSNNKYIASSYLTLTPDQWTAHRRYSCQVMHEGSTVEKSVSLAECS</sequence>
<dbReference type="Pfam" id="PF07654">
    <property type="entry name" value="C1-set"/>
    <property type="match status" value="1"/>
</dbReference>
<dbReference type="SMART" id="SM00407">
    <property type="entry name" value="IGc1"/>
    <property type="match status" value="1"/>
</dbReference>
<evidence type="ECO:0000256" key="3">
    <source>
        <dbReference type="SAM" id="SignalP"/>
    </source>
</evidence>
<organism evidence="5">
    <name type="scientific">Castor canadensis</name>
    <name type="common">American beaver</name>
    <dbReference type="NCBI Taxonomy" id="51338"/>
    <lineage>
        <taxon>Eukaryota</taxon>
        <taxon>Metazoa</taxon>
        <taxon>Chordata</taxon>
        <taxon>Craniata</taxon>
        <taxon>Vertebrata</taxon>
        <taxon>Euteleostomi</taxon>
        <taxon>Mammalia</taxon>
        <taxon>Eutheria</taxon>
        <taxon>Euarchontoglires</taxon>
        <taxon>Glires</taxon>
        <taxon>Rodentia</taxon>
        <taxon>Castorimorpha</taxon>
        <taxon>Castoridae</taxon>
        <taxon>Castor</taxon>
    </lineage>
</organism>
<dbReference type="Gene3D" id="2.60.40.10">
    <property type="entry name" value="Immunoglobulins"/>
    <property type="match status" value="1"/>
</dbReference>
<evidence type="ECO:0000259" key="4">
    <source>
        <dbReference type="PROSITE" id="PS50835"/>
    </source>
</evidence>
<dbReference type="InterPro" id="IPR050160">
    <property type="entry name" value="MHC/Immunoglobulin"/>
</dbReference>
<dbReference type="InterPro" id="IPR003597">
    <property type="entry name" value="Ig_C1-set"/>
</dbReference>
<dbReference type="Ensembl" id="ENSCCNT00000029822.1">
    <property type="protein sequence ID" value="ENSCCNP00000023338.1"/>
    <property type="gene ID" value="ENSCCNG00000022930.1"/>
</dbReference>
<dbReference type="PANTHER" id="PTHR19944:SF98">
    <property type="entry name" value="IG-LIKE DOMAIN-CONTAINING PROTEIN"/>
    <property type="match status" value="1"/>
</dbReference>
<keyword evidence="3" id="KW-0732">Signal</keyword>
<dbReference type="InterPro" id="IPR036179">
    <property type="entry name" value="Ig-like_dom_sf"/>
</dbReference>
<evidence type="ECO:0000313" key="5">
    <source>
        <dbReference type="Ensembl" id="ENSCCNP00000023338.1"/>
    </source>
</evidence>
<proteinExistence type="predicted"/>
<feature type="signal peptide" evidence="3">
    <location>
        <begin position="1"/>
        <end position="33"/>
    </location>
</feature>
<reference evidence="5" key="1">
    <citation type="submission" date="2023-09" db="UniProtKB">
        <authorList>
            <consortium name="Ensembl"/>
        </authorList>
    </citation>
    <scope>IDENTIFICATION</scope>
</reference>
<dbReference type="FunFam" id="2.60.40.10:FF:000283">
    <property type="entry name" value="Immunoglobulin kappa constant"/>
    <property type="match status" value="1"/>
</dbReference>
<feature type="domain" description="Ig-like" evidence="4">
    <location>
        <begin position="115"/>
        <end position="209"/>
    </location>
</feature>
<protein>
    <recommendedName>
        <fullName evidence="4">Ig-like domain-containing protein</fullName>
    </recommendedName>
</protein>
<dbReference type="PROSITE" id="PS50835">
    <property type="entry name" value="IG_LIKE"/>
    <property type="match status" value="1"/>
</dbReference>
<keyword evidence="1" id="KW-1015">Disulfide bond</keyword>
<dbReference type="PANTHER" id="PTHR19944">
    <property type="entry name" value="MHC CLASS II-RELATED"/>
    <property type="match status" value="1"/>
</dbReference>
<dbReference type="InterPro" id="IPR003006">
    <property type="entry name" value="Ig/MHC_CS"/>
</dbReference>
<feature type="chain" id="PRO_5034065915" description="Ig-like domain-containing protein" evidence="3">
    <location>
        <begin position="34"/>
        <end position="214"/>
    </location>
</feature>
<keyword evidence="2" id="KW-0393">Immunoglobulin domain</keyword>
<dbReference type="SUPFAM" id="SSF48726">
    <property type="entry name" value="Immunoglobulin"/>
    <property type="match status" value="1"/>
</dbReference>
<dbReference type="AlphaFoldDB" id="A0A8C0XAN0"/>
<dbReference type="CDD" id="cd07699">
    <property type="entry name" value="IgC1_L"/>
    <property type="match status" value="1"/>
</dbReference>
<accession>A0A8C0XAN0</accession>
<dbReference type="PROSITE" id="PS00290">
    <property type="entry name" value="IG_MHC"/>
    <property type="match status" value="1"/>
</dbReference>
<evidence type="ECO:0000256" key="1">
    <source>
        <dbReference type="ARBA" id="ARBA00023157"/>
    </source>
</evidence>